<proteinExistence type="predicted"/>
<comment type="caution">
    <text evidence="1">The sequence shown here is derived from an EMBL/GenBank/DDBJ whole genome shotgun (WGS) entry which is preliminary data.</text>
</comment>
<evidence type="ECO:0000313" key="1">
    <source>
        <dbReference type="EMBL" id="PJA45072.1"/>
    </source>
</evidence>
<sequence length="204" mass="22648">MTTMNTVERQRALDVLEEKVNHAPRLQGHVSTAIQQQIADLVEAADLPTEVPWPVGCSFSSDGDIVTVRYPSWDVGVGSSYIIKVEELDGTQVPCQRGTVGTRLSLHPRVKTHAPIEWYTNLSQDGAIWAVASVDMSMPSGRVRDIFFDHPSLLPRVLGKIELHQLFPPELLPLVGGDALPMQYGTREEAQAARTRLQDVLENW</sequence>
<gene>
    <name evidence="1" type="ORF">CO174_05095</name>
</gene>
<dbReference type="EMBL" id="PFWU01000050">
    <property type="protein sequence ID" value="PJA45072.1"/>
    <property type="molecule type" value="Genomic_DNA"/>
</dbReference>
<organism evidence="1 2">
    <name type="scientific">Candidatus Uhrbacteria bacterium CG_4_9_14_3_um_filter_50_9</name>
    <dbReference type="NCBI Taxonomy" id="1975035"/>
    <lineage>
        <taxon>Bacteria</taxon>
        <taxon>Candidatus Uhriibacteriota</taxon>
    </lineage>
</organism>
<dbReference type="Proteomes" id="UP000229385">
    <property type="component" value="Unassembled WGS sequence"/>
</dbReference>
<accession>A0A2M7XB40</accession>
<name>A0A2M7XB40_9BACT</name>
<dbReference type="AlphaFoldDB" id="A0A2M7XB40"/>
<protein>
    <submittedName>
        <fullName evidence="1">Uncharacterized protein</fullName>
    </submittedName>
</protein>
<evidence type="ECO:0000313" key="2">
    <source>
        <dbReference type="Proteomes" id="UP000229385"/>
    </source>
</evidence>
<reference evidence="2" key="1">
    <citation type="submission" date="2017-09" db="EMBL/GenBank/DDBJ databases">
        <title>Depth-based differentiation of microbial function through sediment-hosted aquifers and enrichment of novel symbionts in the deep terrestrial subsurface.</title>
        <authorList>
            <person name="Probst A.J."/>
            <person name="Ladd B."/>
            <person name="Jarett J.K."/>
            <person name="Geller-Mcgrath D.E."/>
            <person name="Sieber C.M.K."/>
            <person name="Emerson J.B."/>
            <person name="Anantharaman K."/>
            <person name="Thomas B.C."/>
            <person name="Malmstrom R."/>
            <person name="Stieglmeier M."/>
            <person name="Klingl A."/>
            <person name="Woyke T."/>
            <person name="Ryan C.M."/>
            <person name="Banfield J.F."/>
        </authorList>
    </citation>
    <scope>NUCLEOTIDE SEQUENCE [LARGE SCALE GENOMIC DNA]</scope>
</reference>